<organism evidence="7 8">
    <name type="scientific">Calderihabitans maritimus</name>
    <dbReference type="NCBI Taxonomy" id="1246530"/>
    <lineage>
        <taxon>Bacteria</taxon>
        <taxon>Bacillati</taxon>
        <taxon>Bacillota</taxon>
        <taxon>Clostridia</taxon>
        <taxon>Neomoorellales</taxon>
        <taxon>Calderihabitantaceae</taxon>
        <taxon>Calderihabitans</taxon>
    </lineage>
</organism>
<accession>A0A1Z5HT73</accession>
<evidence type="ECO:0000256" key="3">
    <source>
        <dbReference type="ARBA" id="ARBA00022989"/>
    </source>
</evidence>
<dbReference type="Proteomes" id="UP000197032">
    <property type="component" value="Unassembled WGS sequence"/>
</dbReference>
<feature type="transmembrane region" description="Helical" evidence="5">
    <location>
        <begin position="290"/>
        <end position="311"/>
    </location>
</feature>
<dbReference type="AlphaFoldDB" id="A0A1Z5HT73"/>
<feature type="transmembrane region" description="Helical" evidence="5">
    <location>
        <begin position="139"/>
        <end position="164"/>
    </location>
</feature>
<dbReference type="InterPro" id="IPR035906">
    <property type="entry name" value="MetI-like_sf"/>
</dbReference>
<evidence type="ECO:0000256" key="2">
    <source>
        <dbReference type="ARBA" id="ARBA00022692"/>
    </source>
</evidence>
<keyword evidence="4 5" id="KW-0472">Membrane</keyword>
<dbReference type="CDD" id="cd06261">
    <property type="entry name" value="TM_PBP2"/>
    <property type="match status" value="1"/>
</dbReference>
<feature type="transmembrane region" description="Helical" evidence="5">
    <location>
        <begin position="184"/>
        <end position="206"/>
    </location>
</feature>
<name>A0A1Z5HT73_9FIRM</name>
<dbReference type="GO" id="GO:0005886">
    <property type="term" value="C:plasma membrane"/>
    <property type="evidence" value="ECO:0007669"/>
    <property type="project" value="UniProtKB-SubCell"/>
</dbReference>
<dbReference type="EMBL" id="BDGJ01000084">
    <property type="protein sequence ID" value="GAW92505.1"/>
    <property type="molecule type" value="Genomic_DNA"/>
</dbReference>
<feature type="domain" description="ABC transmembrane type-1" evidence="6">
    <location>
        <begin position="96"/>
        <end position="307"/>
    </location>
</feature>
<comment type="caution">
    <text evidence="7">The sequence shown here is derived from an EMBL/GenBank/DDBJ whole genome shotgun (WGS) entry which is preliminary data.</text>
</comment>
<dbReference type="GO" id="GO:0055085">
    <property type="term" value="P:transmembrane transport"/>
    <property type="evidence" value="ECO:0007669"/>
    <property type="project" value="InterPro"/>
</dbReference>
<feature type="transmembrane region" description="Helical" evidence="5">
    <location>
        <begin position="96"/>
        <end position="119"/>
    </location>
</feature>
<proteinExistence type="inferred from homology"/>
<dbReference type="PANTHER" id="PTHR43376:SF1">
    <property type="entry name" value="OLIGOPEPTIDE TRANSPORT SYSTEM PERMEASE PROTEIN"/>
    <property type="match status" value="1"/>
</dbReference>
<dbReference type="RefSeq" id="WP_088553836.1">
    <property type="nucleotide sequence ID" value="NZ_BDGJ01000084.1"/>
</dbReference>
<keyword evidence="5" id="KW-0813">Transport</keyword>
<dbReference type="OrthoDB" id="9769919at2"/>
<evidence type="ECO:0000256" key="5">
    <source>
        <dbReference type="RuleBase" id="RU363032"/>
    </source>
</evidence>
<evidence type="ECO:0000256" key="1">
    <source>
        <dbReference type="ARBA" id="ARBA00004141"/>
    </source>
</evidence>
<evidence type="ECO:0000259" key="6">
    <source>
        <dbReference type="PROSITE" id="PS50928"/>
    </source>
</evidence>
<sequence length="319" mass="35008">MDRKRITDYLIAFIIILCLNFFLPRMLPGDPLTAIYGEEALISMTPALKSQLIERFGLDKPLYHQFLIYLTSLAKGDLGYSYYYQTPVAGLILGTLPWTILLVGLALVISTLLGFILGLESGWKRGRPADKAILTGMMFLNGFPDFFIGILLLVIFGVVLGLFPLSGALSPYAGLSGFALLKDILWHLTLPLVSLAVVEISASYLLTRATVISVLGEPFILTARAKGLAEKRIKYRHAGRNSLLPIITGTGIRLGRVFTGALFVEVVFAYPGMGLLVYNSLTARDYPVLQGIFFLVTIGVMGANLLVDLVYKKLDPRVD</sequence>
<gene>
    <name evidence="7" type="ORF">KKC1_16590</name>
</gene>
<protein>
    <submittedName>
        <fullName evidence="7">Binding-protein-dependent transport system inner membrane protein</fullName>
    </submittedName>
</protein>
<comment type="subcellular location">
    <subcellularLocation>
        <location evidence="5">Cell membrane</location>
        <topology evidence="5">Multi-pass membrane protein</topology>
    </subcellularLocation>
    <subcellularLocation>
        <location evidence="1">Membrane</location>
        <topology evidence="1">Multi-pass membrane protein</topology>
    </subcellularLocation>
</comment>
<evidence type="ECO:0000256" key="4">
    <source>
        <dbReference type="ARBA" id="ARBA00023136"/>
    </source>
</evidence>
<evidence type="ECO:0000313" key="8">
    <source>
        <dbReference type="Proteomes" id="UP000197032"/>
    </source>
</evidence>
<keyword evidence="2 5" id="KW-0812">Transmembrane</keyword>
<evidence type="ECO:0000313" key="7">
    <source>
        <dbReference type="EMBL" id="GAW92505.1"/>
    </source>
</evidence>
<reference evidence="8" key="1">
    <citation type="journal article" date="2017" name="Appl. Environ. Microbiol.">
        <title>Genomic analysis of Calderihabitans maritimus KKC1, a thermophilic hydrogenogenic carboxydotrophic bacterium isolated from marine sediment.</title>
        <authorList>
            <person name="Omae K."/>
            <person name="Yoneda Y."/>
            <person name="Fukuyama Y."/>
            <person name="Yoshida T."/>
            <person name="Sako Y."/>
        </authorList>
    </citation>
    <scope>NUCLEOTIDE SEQUENCE [LARGE SCALE GENOMIC DNA]</scope>
    <source>
        <strain evidence="8">KKC1</strain>
    </source>
</reference>
<feature type="transmembrane region" description="Helical" evidence="5">
    <location>
        <begin position="257"/>
        <end position="278"/>
    </location>
</feature>
<feature type="transmembrane region" description="Helical" evidence="5">
    <location>
        <begin position="7"/>
        <end position="23"/>
    </location>
</feature>
<dbReference type="PROSITE" id="PS50928">
    <property type="entry name" value="ABC_TM1"/>
    <property type="match status" value="1"/>
</dbReference>
<comment type="similarity">
    <text evidence="5">Belongs to the binding-protein-dependent transport system permease family.</text>
</comment>
<dbReference type="Pfam" id="PF00528">
    <property type="entry name" value="BPD_transp_1"/>
    <property type="match status" value="1"/>
</dbReference>
<dbReference type="SUPFAM" id="SSF161098">
    <property type="entry name" value="MetI-like"/>
    <property type="match status" value="1"/>
</dbReference>
<dbReference type="InterPro" id="IPR000515">
    <property type="entry name" value="MetI-like"/>
</dbReference>
<keyword evidence="8" id="KW-1185">Reference proteome</keyword>
<keyword evidence="3 5" id="KW-1133">Transmembrane helix</keyword>
<dbReference type="Gene3D" id="1.10.3720.10">
    <property type="entry name" value="MetI-like"/>
    <property type="match status" value="1"/>
</dbReference>
<dbReference type="PANTHER" id="PTHR43376">
    <property type="entry name" value="OLIGOPEPTIDE TRANSPORT SYSTEM PERMEASE PROTEIN"/>
    <property type="match status" value="1"/>
</dbReference>